<keyword evidence="3 4" id="KW-0597">Phosphoprotein</keyword>
<evidence type="ECO:0000256" key="1">
    <source>
        <dbReference type="ARBA" id="ARBA00000085"/>
    </source>
</evidence>
<accession>A0ABY8KWB2</accession>
<feature type="transmembrane region" description="Helical" evidence="5">
    <location>
        <begin position="15"/>
        <end position="37"/>
    </location>
</feature>
<keyword evidence="9" id="KW-0067">ATP-binding</keyword>
<keyword evidence="5" id="KW-0472">Membrane</keyword>
<evidence type="ECO:0000313" key="9">
    <source>
        <dbReference type="EMBL" id="WGF92076.1"/>
    </source>
</evidence>
<dbReference type="GO" id="GO:0005524">
    <property type="term" value="F:ATP binding"/>
    <property type="evidence" value="ECO:0007669"/>
    <property type="project" value="UniProtKB-KW"/>
</dbReference>
<dbReference type="EMBL" id="CP122379">
    <property type="protein sequence ID" value="WGF92076.1"/>
    <property type="molecule type" value="Genomic_DNA"/>
</dbReference>
<organism evidence="9 10">
    <name type="scientific">Aequorivita marisscotiae</name>
    <dbReference type="NCBI Taxonomy" id="3040348"/>
    <lineage>
        <taxon>Bacteria</taxon>
        <taxon>Pseudomonadati</taxon>
        <taxon>Bacteroidota</taxon>
        <taxon>Flavobacteriia</taxon>
        <taxon>Flavobacteriales</taxon>
        <taxon>Flavobacteriaceae</taxon>
        <taxon>Aequorivita</taxon>
    </lineage>
</organism>
<keyword evidence="5" id="KW-1133">Transmembrane helix</keyword>
<evidence type="ECO:0000259" key="7">
    <source>
        <dbReference type="PROSITE" id="PS50110"/>
    </source>
</evidence>
<dbReference type="SUPFAM" id="SSF55874">
    <property type="entry name" value="ATPase domain of HSP90 chaperone/DNA topoisomerase II/histidine kinase"/>
    <property type="match status" value="1"/>
</dbReference>
<feature type="transmembrane region" description="Helical" evidence="5">
    <location>
        <begin position="266"/>
        <end position="286"/>
    </location>
</feature>
<dbReference type="InterPro" id="IPR011006">
    <property type="entry name" value="CheY-like_superfamily"/>
</dbReference>
<dbReference type="PANTHER" id="PTHR43719">
    <property type="entry name" value="TWO-COMPONENT HISTIDINE KINASE"/>
    <property type="match status" value="1"/>
</dbReference>
<dbReference type="PROSITE" id="PS50110">
    <property type="entry name" value="RESPONSE_REGULATORY"/>
    <property type="match status" value="1"/>
</dbReference>
<protein>
    <recommendedName>
        <fullName evidence="2">histidine kinase</fullName>
        <ecNumber evidence="2">2.7.13.3</ecNumber>
    </recommendedName>
</protein>
<dbReference type="InterPro" id="IPR036890">
    <property type="entry name" value="HATPase_C_sf"/>
</dbReference>
<feature type="domain" description="Histidine kinase" evidence="6">
    <location>
        <begin position="329"/>
        <end position="550"/>
    </location>
</feature>
<dbReference type="InterPro" id="IPR036097">
    <property type="entry name" value="HisK_dim/P_sf"/>
</dbReference>
<dbReference type="Pfam" id="PF02518">
    <property type="entry name" value="HATPase_c"/>
    <property type="match status" value="1"/>
</dbReference>
<dbReference type="InterPro" id="IPR005467">
    <property type="entry name" value="His_kinase_dom"/>
</dbReference>
<evidence type="ECO:0000259" key="8">
    <source>
        <dbReference type="PROSITE" id="PS50839"/>
    </source>
</evidence>
<name>A0ABY8KWB2_9FLAO</name>
<dbReference type="Gene3D" id="1.10.287.130">
    <property type="match status" value="1"/>
</dbReference>
<dbReference type="CDD" id="cd17546">
    <property type="entry name" value="REC_hyHK_CKI1_RcsC-like"/>
    <property type="match status" value="1"/>
</dbReference>
<dbReference type="Proteomes" id="UP001238523">
    <property type="component" value="Chromosome"/>
</dbReference>
<keyword evidence="9" id="KW-0547">Nucleotide-binding</keyword>
<dbReference type="Gene3D" id="3.40.50.2300">
    <property type="match status" value="1"/>
</dbReference>
<dbReference type="SMART" id="SM00388">
    <property type="entry name" value="HisKA"/>
    <property type="match status" value="1"/>
</dbReference>
<dbReference type="InterPro" id="IPR050956">
    <property type="entry name" value="2C_system_His_kinase"/>
</dbReference>
<dbReference type="CDD" id="cd16922">
    <property type="entry name" value="HATPase_EvgS-ArcB-TorS-like"/>
    <property type="match status" value="1"/>
</dbReference>
<evidence type="ECO:0000259" key="6">
    <source>
        <dbReference type="PROSITE" id="PS50109"/>
    </source>
</evidence>
<dbReference type="CDD" id="cd00082">
    <property type="entry name" value="HisKA"/>
    <property type="match status" value="1"/>
</dbReference>
<feature type="modified residue" description="4-aspartylphosphate" evidence="4">
    <location>
        <position position="619"/>
    </location>
</feature>
<dbReference type="Pfam" id="PF00072">
    <property type="entry name" value="Response_reg"/>
    <property type="match status" value="1"/>
</dbReference>
<evidence type="ECO:0000256" key="3">
    <source>
        <dbReference type="ARBA" id="ARBA00022553"/>
    </source>
</evidence>
<proteinExistence type="predicted"/>
<feature type="domain" description="Response regulatory" evidence="7">
    <location>
        <begin position="570"/>
        <end position="684"/>
    </location>
</feature>
<dbReference type="InterPro" id="IPR004358">
    <property type="entry name" value="Sig_transdc_His_kin-like_C"/>
</dbReference>
<keyword evidence="5" id="KW-0812">Transmembrane</keyword>
<comment type="catalytic activity">
    <reaction evidence="1">
        <text>ATP + protein L-histidine = ADP + protein N-phospho-L-histidine.</text>
        <dbReference type="EC" id="2.7.13.3"/>
    </reaction>
</comment>
<evidence type="ECO:0000313" key="10">
    <source>
        <dbReference type="Proteomes" id="UP001238523"/>
    </source>
</evidence>
<dbReference type="SMART" id="SM00387">
    <property type="entry name" value="HATPase_c"/>
    <property type="match status" value="1"/>
</dbReference>
<dbReference type="PROSITE" id="PS50839">
    <property type="entry name" value="CHASE"/>
    <property type="match status" value="1"/>
</dbReference>
<dbReference type="PROSITE" id="PS50109">
    <property type="entry name" value="HIS_KIN"/>
    <property type="match status" value="1"/>
</dbReference>
<dbReference type="InterPro" id="IPR006189">
    <property type="entry name" value="CHASE_dom"/>
</dbReference>
<reference evidence="9 10" key="1">
    <citation type="submission" date="2023-04" db="EMBL/GenBank/DDBJ databases">
        <title>Taxonomic identification of the Arctic strain Aequorivita sp. nov. and transcriptomic analysis in response to temperature stress.</title>
        <authorList>
            <person name="Liu W."/>
            <person name="Cong B."/>
            <person name="Lin J."/>
        </authorList>
    </citation>
    <scope>NUCLEOTIDE SEQUENCE [LARGE SCALE GENOMIC DNA]</scope>
    <source>
        <strain evidence="9 10">Ant34-E75</strain>
    </source>
</reference>
<gene>
    <name evidence="9" type="ORF">QCQ61_12775</name>
</gene>
<feature type="domain" description="CHASE" evidence="8">
    <location>
        <begin position="114"/>
        <end position="197"/>
    </location>
</feature>
<evidence type="ECO:0000256" key="2">
    <source>
        <dbReference type="ARBA" id="ARBA00012438"/>
    </source>
</evidence>
<evidence type="ECO:0000256" key="5">
    <source>
        <dbReference type="SAM" id="Phobius"/>
    </source>
</evidence>
<dbReference type="PRINTS" id="PR00344">
    <property type="entry name" value="BCTRLSENSOR"/>
</dbReference>
<keyword evidence="10" id="KW-1185">Reference proteome</keyword>
<dbReference type="InterPro" id="IPR001789">
    <property type="entry name" value="Sig_transdc_resp-reg_receiver"/>
</dbReference>
<evidence type="ECO:0000256" key="4">
    <source>
        <dbReference type="PROSITE-ProRule" id="PRU00169"/>
    </source>
</evidence>
<dbReference type="InterPro" id="IPR003661">
    <property type="entry name" value="HisK_dim/P_dom"/>
</dbReference>
<dbReference type="SUPFAM" id="SSF47384">
    <property type="entry name" value="Homodimeric domain of signal transducing histidine kinase"/>
    <property type="match status" value="1"/>
</dbReference>
<dbReference type="SUPFAM" id="SSF52172">
    <property type="entry name" value="CheY-like"/>
    <property type="match status" value="1"/>
</dbReference>
<dbReference type="InterPro" id="IPR003594">
    <property type="entry name" value="HATPase_dom"/>
</dbReference>
<sequence length="685" mass="78484">MLTTKPFSFIRNYKIGTYSLLIFLFFTTISLIGYYTIINEQRDFKLKQLDIVGSLTYQDFRKIIYHNIHSLEGLRDRIVESDGRFQDYIKSDSERIIKQNQSIKFVFFVDSTGIINFVTPLEANRKALNLDISKLIYRYPGWLANSKDTLTNITPWLDLTQSGKAFLVDVPVYYNNTFQGTVSAGMDFKSQFDNISSKQNIFSVLIKDETGKTFYSYNTPNRADFNEKQIFERKLKPFADRVNGAWKFEFMYNSKSELYATPLQNIILALSIFGSLLIGLLGYFFLLGKSQIKKDKLINHKLNALNEELKLERQRAEDASMAKTQFLSHMSHEIRTPLSAILSISEILEGKKLLASEKEFLKLMQNSSRTLLNLVNNILHIDKIESGKMELSEEVFNPFITLKQILEIYSQAAKMKGLEVHSNFNEIKKSKVVTGDVSRTEQIFTNLISNAVKFTNAGFIKVFYEEKEVAGQLYINFDVTDTGIGIDPSQKEAIFERFKQLDFGITKKHQGSGLGLAITKMLIDFMQGNIKVESKLGKGTTFKVSLQFPIVAKEDRIENNRKYRSLSHLNVLIVDDNMLNCRILEKILSKKNIKPDIAKDGDAALLECLSRQYDLIFMDVHMPGRDGFEIVQYLRKIGNKAIILGFSADATREAVERGIKSGMNDYLTKPIEQETLFTILGRYFL</sequence>
<dbReference type="Pfam" id="PF00512">
    <property type="entry name" value="HisKA"/>
    <property type="match status" value="1"/>
</dbReference>
<dbReference type="RefSeq" id="WP_279448041.1">
    <property type="nucleotide sequence ID" value="NZ_CP122379.1"/>
</dbReference>
<dbReference type="PANTHER" id="PTHR43719:SF28">
    <property type="entry name" value="PEROXIDE STRESS-ACTIVATED HISTIDINE KINASE MAK1-RELATED"/>
    <property type="match status" value="1"/>
</dbReference>
<dbReference type="Gene3D" id="3.30.565.10">
    <property type="entry name" value="Histidine kinase-like ATPase, C-terminal domain"/>
    <property type="match status" value="1"/>
</dbReference>
<dbReference type="EC" id="2.7.13.3" evidence="2"/>
<dbReference type="SMART" id="SM00448">
    <property type="entry name" value="REC"/>
    <property type="match status" value="1"/>
</dbReference>